<dbReference type="SUPFAM" id="SSF52980">
    <property type="entry name" value="Restriction endonuclease-like"/>
    <property type="match status" value="1"/>
</dbReference>
<dbReference type="Proteomes" id="UP001501231">
    <property type="component" value="Unassembled WGS sequence"/>
</dbReference>
<evidence type="ECO:0000313" key="2">
    <source>
        <dbReference type="EMBL" id="GAA2419423.1"/>
    </source>
</evidence>
<accession>A0ABN3J2K5</accession>
<protein>
    <submittedName>
        <fullName evidence="2">Uma2 family endonuclease</fullName>
    </submittedName>
</protein>
<evidence type="ECO:0000313" key="3">
    <source>
        <dbReference type="Proteomes" id="UP001501231"/>
    </source>
</evidence>
<dbReference type="InterPro" id="IPR012296">
    <property type="entry name" value="Nuclease_put_TT1808"/>
</dbReference>
<dbReference type="Pfam" id="PF05685">
    <property type="entry name" value="Uma2"/>
    <property type="match status" value="1"/>
</dbReference>
<keyword evidence="2" id="KW-0255">Endonuclease</keyword>
<dbReference type="PANTHER" id="PTHR35400">
    <property type="entry name" value="SLR1083 PROTEIN"/>
    <property type="match status" value="1"/>
</dbReference>
<dbReference type="Gene3D" id="3.90.1570.10">
    <property type="entry name" value="tt1808, chain A"/>
    <property type="match status" value="1"/>
</dbReference>
<name>A0ABN3J2K5_9ACTN</name>
<keyword evidence="2" id="KW-0378">Hydrolase</keyword>
<gene>
    <name evidence="2" type="ORF">GCM10010191_33100</name>
</gene>
<keyword evidence="3" id="KW-1185">Reference proteome</keyword>
<dbReference type="EMBL" id="BAAARW010000012">
    <property type="protein sequence ID" value="GAA2419423.1"/>
    <property type="molecule type" value="Genomic_DNA"/>
</dbReference>
<comment type="caution">
    <text evidence="2">The sequence shown here is derived from an EMBL/GenBank/DDBJ whole genome shotgun (WGS) entry which is preliminary data.</text>
</comment>
<dbReference type="CDD" id="cd06260">
    <property type="entry name" value="DUF820-like"/>
    <property type="match status" value="1"/>
</dbReference>
<dbReference type="PANTHER" id="PTHR35400:SF3">
    <property type="entry name" value="SLL1072 PROTEIN"/>
    <property type="match status" value="1"/>
</dbReference>
<keyword evidence="2" id="KW-0540">Nuclease</keyword>
<proteinExistence type="predicted"/>
<dbReference type="GO" id="GO:0004519">
    <property type="term" value="F:endonuclease activity"/>
    <property type="evidence" value="ECO:0007669"/>
    <property type="project" value="UniProtKB-KW"/>
</dbReference>
<feature type="domain" description="Putative restriction endonuclease" evidence="1">
    <location>
        <begin position="49"/>
        <end position="231"/>
    </location>
</feature>
<organism evidence="2 3">
    <name type="scientific">Actinomadura vinacea</name>
    <dbReference type="NCBI Taxonomy" id="115336"/>
    <lineage>
        <taxon>Bacteria</taxon>
        <taxon>Bacillati</taxon>
        <taxon>Actinomycetota</taxon>
        <taxon>Actinomycetes</taxon>
        <taxon>Streptosporangiales</taxon>
        <taxon>Thermomonosporaceae</taxon>
        <taxon>Actinomadura</taxon>
    </lineage>
</organism>
<sequence length="243" mass="26753">MSERSQKVSITANPPHITVNPPHIVEIPKHNAVLPDAPYALWESGELHDLLLLPHDGTRVEIIGGEIVVSPAPVVPHANIIQDISDALVKARLMDPAYPWVSSQGTNLTRIMTGDGYIPDLLVMAQDVRTAAAKAHAPGFMPDEVEMVVEVTSPSRSALDRPPADPHSETGRTKWSGYAQVKIAYYLLVDRSPKAAKTTLYSIPAQDSSAYLHEESWPFGETIRLPEPFDIEVDTSLWEPWKS</sequence>
<reference evidence="2 3" key="1">
    <citation type="journal article" date="2019" name="Int. J. Syst. Evol. Microbiol.">
        <title>The Global Catalogue of Microorganisms (GCM) 10K type strain sequencing project: providing services to taxonomists for standard genome sequencing and annotation.</title>
        <authorList>
            <consortium name="The Broad Institute Genomics Platform"/>
            <consortium name="The Broad Institute Genome Sequencing Center for Infectious Disease"/>
            <person name="Wu L."/>
            <person name="Ma J."/>
        </authorList>
    </citation>
    <scope>NUCLEOTIDE SEQUENCE [LARGE SCALE GENOMIC DNA]</scope>
    <source>
        <strain evidence="2 3">JCM 3325</strain>
    </source>
</reference>
<dbReference type="InterPro" id="IPR008538">
    <property type="entry name" value="Uma2"/>
</dbReference>
<evidence type="ECO:0000259" key="1">
    <source>
        <dbReference type="Pfam" id="PF05685"/>
    </source>
</evidence>
<dbReference type="InterPro" id="IPR011335">
    <property type="entry name" value="Restrct_endonuc-II-like"/>
</dbReference>